<dbReference type="AlphaFoldDB" id="A0A0C6FAA8"/>
<dbReference type="KEGG" id="maqu:Maq22A_c10345"/>
<dbReference type="EMBL" id="AP014704">
    <property type="protein sequence ID" value="BAQ45348.1"/>
    <property type="molecule type" value="Genomic_DNA"/>
</dbReference>
<protein>
    <submittedName>
        <fullName evidence="2">Uncharacterized protein</fullName>
    </submittedName>
</protein>
<reference evidence="3" key="2">
    <citation type="submission" date="2015-01" db="EMBL/GenBank/DDBJ databases">
        <title>Complete genome sequence of Methylobacterium aquaticum strain 22A.</title>
        <authorList>
            <person name="Tani A."/>
            <person name="Ogura Y."/>
            <person name="Hayashi T."/>
        </authorList>
    </citation>
    <scope>NUCLEOTIDE SEQUENCE [LARGE SCALE GENOMIC DNA]</scope>
    <source>
        <strain evidence="3">MA-22A</strain>
    </source>
</reference>
<dbReference type="Proteomes" id="UP000061432">
    <property type="component" value="Chromosome"/>
</dbReference>
<feature type="region of interest" description="Disordered" evidence="1">
    <location>
        <begin position="55"/>
        <end position="90"/>
    </location>
</feature>
<evidence type="ECO:0000256" key="1">
    <source>
        <dbReference type="SAM" id="MobiDB-lite"/>
    </source>
</evidence>
<gene>
    <name evidence="2" type="ORF">Maq22A_c10345</name>
</gene>
<accession>A0A0C6FAA8</accession>
<organism evidence="2 3">
    <name type="scientific">Methylobacterium aquaticum</name>
    <dbReference type="NCBI Taxonomy" id="270351"/>
    <lineage>
        <taxon>Bacteria</taxon>
        <taxon>Pseudomonadati</taxon>
        <taxon>Pseudomonadota</taxon>
        <taxon>Alphaproteobacteria</taxon>
        <taxon>Hyphomicrobiales</taxon>
        <taxon>Methylobacteriaceae</taxon>
        <taxon>Methylobacterium</taxon>
    </lineage>
</organism>
<sequence>MSDMQLEFWQVDIARAITTEARSTSRFVLTMKTMSCVPMNISSARLLMTANSTDAVPRLPRTNPHRPLANPCSRSPRAAPHRVAIGRGSG</sequence>
<evidence type="ECO:0000313" key="3">
    <source>
        <dbReference type="Proteomes" id="UP000061432"/>
    </source>
</evidence>
<evidence type="ECO:0000313" key="2">
    <source>
        <dbReference type="EMBL" id="BAQ45348.1"/>
    </source>
</evidence>
<name>A0A0C6FAA8_9HYPH</name>
<reference evidence="2 3" key="1">
    <citation type="journal article" date="2015" name="Genome Announc.">
        <title>Complete Genome Sequence of Methylobacterium aquaticum Strain 22A, Isolated from Racomitrium japonicum Moss.</title>
        <authorList>
            <person name="Tani A."/>
            <person name="Ogura Y."/>
            <person name="Hayashi T."/>
            <person name="Kimbara K."/>
        </authorList>
    </citation>
    <scope>NUCLEOTIDE SEQUENCE [LARGE SCALE GENOMIC DNA]</scope>
    <source>
        <strain evidence="2 3">MA-22A</strain>
    </source>
</reference>
<proteinExistence type="predicted"/>